<name>A0ABM8IAM2_9BACE</name>
<reference evidence="1 2" key="1">
    <citation type="submission" date="2023-04" db="EMBL/GenBank/DDBJ databases">
        <title>Draft genome sequence of acteroides sedimenti strain YN3PY1.</title>
        <authorList>
            <person name="Yoshida N."/>
        </authorList>
    </citation>
    <scope>NUCLEOTIDE SEQUENCE [LARGE SCALE GENOMIC DNA]</scope>
    <source>
        <strain evidence="1 2">YN3PY1</strain>
    </source>
</reference>
<proteinExistence type="predicted"/>
<keyword evidence="2" id="KW-1185">Reference proteome</keyword>
<dbReference type="Proteomes" id="UP001496674">
    <property type="component" value="Chromosome"/>
</dbReference>
<sequence length="162" mass="18857">MKNVIAIYLTLIFLSCSTQGRLTKVEFRPLNESPKFSLRLASQYKIIDFSSIEERERYFIYPDSSFVYISSFDVSPNYDNINALGDSICNYRFQNKNLSIELNTKVPYLVKLLPDTFQLSGISKNNLFWKDIYIGNISIGYKDVPLEQKDKFDQFLSSLKIK</sequence>
<dbReference type="PROSITE" id="PS51257">
    <property type="entry name" value="PROKAR_LIPOPROTEIN"/>
    <property type="match status" value="1"/>
</dbReference>
<accession>A0ABM8IAM2</accession>
<evidence type="ECO:0000313" key="2">
    <source>
        <dbReference type="Proteomes" id="UP001496674"/>
    </source>
</evidence>
<evidence type="ECO:0008006" key="3">
    <source>
        <dbReference type="Google" id="ProtNLM"/>
    </source>
</evidence>
<evidence type="ECO:0000313" key="1">
    <source>
        <dbReference type="EMBL" id="BEG99065.1"/>
    </source>
</evidence>
<dbReference type="EMBL" id="AP028055">
    <property type="protein sequence ID" value="BEG99065.1"/>
    <property type="molecule type" value="Genomic_DNA"/>
</dbReference>
<dbReference type="RefSeq" id="WP_353334269.1">
    <property type="nucleotide sequence ID" value="NZ_AP028055.1"/>
</dbReference>
<protein>
    <recommendedName>
        <fullName evidence="3">Lipoprotein</fullName>
    </recommendedName>
</protein>
<organism evidence="1 2">
    <name type="scientific">Bacteroides sedimenti</name>
    <dbReference type="NCBI Taxonomy" id="2136147"/>
    <lineage>
        <taxon>Bacteria</taxon>
        <taxon>Pseudomonadati</taxon>
        <taxon>Bacteroidota</taxon>
        <taxon>Bacteroidia</taxon>
        <taxon>Bacteroidales</taxon>
        <taxon>Bacteroidaceae</taxon>
        <taxon>Bacteroides</taxon>
    </lineage>
</organism>
<gene>
    <name evidence="1" type="ORF">BSYN_13300</name>
</gene>